<feature type="compositionally biased region" description="Low complexity" evidence="1">
    <location>
        <begin position="27"/>
        <end position="39"/>
    </location>
</feature>
<name>A0AAN4UQF6_9RHOB</name>
<gene>
    <name evidence="2" type="ORF">GCM10008024_15460</name>
</gene>
<proteinExistence type="predicted"/>
<dbReference type="Proteomes" id="UP000634647">
    <property type="component" value="Unassembled WGS sequence"/>
</dbReference>
<dbReference type="EMBL" id="BNAB01000006">
    <property type="protein sequence ID" value="GHE01149.1"/>
    <property type="molecule type" value="Genomic_DNA"/>
</dbReference>
<organism evidence="2 3">
    <name type="scientific">Allgaiera indica</name>
    <dbReference type="NCBI Taxonomy" id="765699"/>
    <lineage>
        <taxon>Bacteria</taxon>
        <taxon>Pseudomonadati</taxon>
        <taxon>Pseudomonadota</taxon>
        <taxon>Alphaproteobacteria</taxon>
        <taxon>Rhodobacterales</taxon>
        <taxon>Paracoccaceae</taxon>
        <taxon>Allgaiera</taxon>
    </lineage>
</organism>
<sequence>MAFSPPGPNSARTRALSAPRAGTGPNVGVSPSAAAPGASRRIRPPGVSASVRRNCGWRARSPSVLTRPQAMPAARSRSRSAADNGVKRLAVAHAVGVGGEALLCPRENWTA</sequence>
<accession>A0AAN4UQF6</accession>
<evidence type="ECO:0000313" key="3">
    <source>
        <dbReference type="Proteomes" id="UP000634647"/>
    </source>
</evidence>
<feature type="region of interest" description="Disordered" evidence="1">
    <location>
        <begin position="1"/>
        <end position="84"/>
    </location>
</feature>
<evidence type="ECO:0000313" key="2">
    <source>
        <dbReference type="EMBL" id="GHE01149.1"/>
    </source>
</evidence>
<dbReference type="AlphaFoldDB" id="A0AAN4UQF6"/>
<evidence type="ECO:0000256" key="1">
    <source>
        <dbReference type="SAM" id="MobiDB-lite"/>
    </source>
</evidence>
<reference evidence="2" key="1">
    <citation type="journal article" date="2014" name="Int. J. Syst. Evol. Microbiol.">
        <title>Complete genome sequence of Corynebacterium casei LMG S-19264T (=DSM 44701T), isolated from a smear-ripened cheese.</title>
        <authorList>
            <consortium name="US DOE Joint Genome Institute (JGI-PGF)"/>
            <person name="Walter F."/>
            <person name="Albersmeier A."/>
            <person name="Kalinowski J."/>
            <person name="Ruckert C."/>
        </authorList>
    </citation>
    <scope>NUCLEOTIDE SEQUENCE</scope>
    <source>
        <strain evidence="2">CGMCC 1.10859</strain>
    </source>
</reference>
<reference evidence="2" key="2">
    <citation type="submission" date="2023-06" db="EMBL/GenBank/DDBJ databases">
        <authorList>
            <person name="Sun Q."/>
            <person name="Zhou Y."/>
        </authorList>
    </citation>
    <scope>NUCLEOTIDE SEQUENCE</scope>
    <source>
        <strain evidence="2">CGMCC 1.10859</strain>
    </source>
</reference>
<feature type="compositionally biased region" description="Low complexity" evidence="1">
    <location>
        <begin position="73"/>
        <end position="82"/>
    </location>
</feature>
<protein>
    <submittedName>
        <fullName evidence="2">Uncharacterized protein</fullName>
    </submittedName>
</protein>
<comment type="caution">
    <text evidence="2">The sequence shown here is derived from an EMBL/GenBank/DDBJ whole genome shotgun (WGS) entry which is preliminary data.</text>
</comment>